<accession>A0ACA9S760</accession>
<sequence>MGCCSSRTTDEDSFEHDENPEIYIPRGGNKPFSKKGVTWTSETSITIDQLKKENIVGEKE</sequence>
<protein>
    <submittedName>
        <fullName evidence="1">11567_t:CDS:1</fullName>
    </submittedName>
</protein>
<keyword evidence="2" id="KW-1185">Reference proteome</keyword>
<name>A0ACA9S760_9GLOM</name>
<gene>
    <name evidence="1" type="ORF">RPERSI_LOCUS27178</name>
</gene>
<feature type="non-terminal residue" evidence="1">
    <location>
        <position position="60"/>
    </location>
</feature>
<dbReference type="EMBL" id="CAJVQC010095098">
    <property type="protein sequence ID" value="CAG8828188.1"/>
    <property type="molecule type" value="Genomic_DNA"/>
</dbReference>
<comment type="caution">
    <text evidence="1">The sequence shown here is derived from an EMBL/GenBank/DDBJ whole genome shotgun (WGS) entry which is preliminary data.</text>
</comment>
<evidence type="ECO:0000313" key="2">
    <source>
        <dbReference type="Proteomes" id="UP000789920"/>
    </source>
</evidence>
<proteinExistence type="predicted"/>
<organism evidence="1 2">
    <name type="scientific">Racocetra persica</name>
    <dbReference type="NCBI Taxonomy" id="160502"/>
    <lineage>
        <taxon>Eukaryota</taxon>
        <taxon>Fungi</taxon>
        <taxon>Fungi incertae sedis</taxon>
        <taxon>Mucoromycota</taxon>
        <taxon>Glomeromycotina</taxon>
        <taxon>Glomeromycetes</taxon>
        <taxon>Diversisporales</taxon>
        <taxon>Gigasporaceae</taxon>
        <taxon>Racocetra</taxon>
    </lineage>
</organism>
<evidence type="ECO:0000313" key="1">
    <source>
        <dbReference type="EMBL" id="CAG8828188.1"/>
    </source>
</evidence>
<dbReference type="Proteomes" id="UP000789920">
    <property type="component" value="Unassembled WGS sequence"/>
</dbReference>
<reference evidence="1" key="1">
    <citation type="submission" date="2021-06" db="EMBL/GenBank/DDBJ databases">
        <authorList>
            <person name="Kallberg Y."/>
            <person name="Tangrot J."/>
            <person name="Rosling A."/>
        </authorList>
    </citation>
    <scope>NUCLEOTIDE SEQUENCE</scope>
    <source>
        <strain evidence="1">MA461A</strain>
    </source>
</reference>